<dbReference type="EMBL" id="JAFNEN010000023">
    <property type="protein sequence ID" value="KAG8199911.1"/>
    <property type="molecule type" value="Genomic_DNA"/>
</dbReference>
<keyword evidence="3" id="KW-1185">Reference proteome</keyword>
<reference evidence="2 3" key="1">
    <citation type="journal article" date="2022" name="Nat. Ecol. Evol.">
        <title>A masculinizing supergene underlies an exaggerated male reproductive morph in a spider.</title>
        <authorList>
            <person name="Hendrickx F."/>
            <person name="De Corte Z."/>
            <person name="Sonet G."/>
            <person name="Van Belleghem S.M."/>
            <person name="Kostlbacher S."/>
            <person name="Vangestel C."/>
        </authorList>
    </citation>
    <scope>NUCLEOTIDE SEQUENCE [LARGE SCALE GENOMIC DNA]</scope>
    <source>
        <strain evidence="2">W744_W776</strain>
    </source>
</reference>
<comment type="caution">
    <text evidence="2">The sequence shown here is derived from an EMBL/GenBank/DDBJ whole genome shotgun (WGS) entry which is preliminary data.</text>
</comment>
<proteinExistence type="predicted"/>
<dbReference type="AlphaFoldDB" id="A0AAV6VUZ6"/>
<keyword evidence="1" id="KW-1133">Transmembrane helix</keyword>
<sequence length="168" mass="18122">MKSKKKRVLSTFDSRISAFLQILAPALPGGSMIETVSLHTIYLGLKEAAMKTLFIQLIIGCLLIDLVFAQQLELTLKKKALIKTARKIALGKDKKFIKYGLGAATKGTKGAVQGIIGKPVKLVGVLLGPLGIPLKLIGTVLETKSVLNKAKAVVYTVKKFSRDSVRYG</sequence>
<dbReference type="Proteomes" id="UP000827092">
    <property type="component" value="Unassembled WGS sequence"/>
</dbReference>
<accession>A0AAV6VUZ6</accession>
<evidence type="ECO:0000313" key="3">
    <source>
        <dbReference type="Proteomes" id="UP000827092"/>
    </source>
</evidence>
<name>A0AAV6VUZ6_9ARAC</name>
<keyword evidence="1" id="KW-0472">Membrane</keyword>
<organism evidence="2 3">
    <name type="scientific">Oedothorax gibbosus</name>
    <dbReference type="NCBI Taxonomy" id="931172"/>
    <lineage>
        <taxon>Eukaryota</taxon>
        <taxon>Metazoa</taxon>
        <taxon>Ecdysozoa</taxon>
        <taxon>Arthropoda</taxon>
        <taxon>Chelicerata</taxon>
        <taxon>Arachnida</taxon>
        <taxon>Araneae</taxon>
        <taxon>Araneomorphae</taxon>
        <taxon>Entelegynae</taxon>
        <taxon>Araneoidea</taxon>
        <taxon>Linyphiidae</taxon>
        <taxon>Erigoninae</taxon>
        <taxon>Oedothorax</taxon>
    </lineage>
</organism>
<evidence type="ECO:0000313" key="2">
    <source>
        <dbReference type="EMBL" id="KAG8199911.1"/>
    </source>
</evidence>
<keyword evidence="1" id="KW-0812">Transmembrane</keyword>
<feature type="transmembrane region" description="Helical" evidence="1">
    <location>
        <begin position="48"/>
        <end position="69"/>
    </location>
</feature>
<gene>
    <name evidence="2" type="ORF">JTE90_015897</name>
</gene>
<protein>
    <submittedName>
        <fullName evidence="2">Uncharacterized protein</fullName>
    </submittedName>
</protein>
<evidence type="ECO:0000256" key="1">
    <source>
        <dbReference type="SAM" id="Phobius"/>
    </source>
</evidence>